<sequence length="490" mass="53118">MNAPPRNVVVVGRDAELWLAAAAIRRALAMSDVSVDAVQLPSKLPAWAVVPTLPPIEALHRRIGIDERELIAATGGSFSLGWQFGQSGDGFFHAWASYGHAIAGQDFLPCWLRASRFGLRLPFQDFSLSAVAARTCRLMRPDSETARFGRTDFAYQLPAHLYAALVKRHALALGVIGHNAADLDVERTQHGNVKAVCLPGGARLGADLYVDATGTDALLIGPSRAEEPEAGLVDRLLTSHAPRLKRLPPFASVVPSSGGWTLLLPTQTGTHVAHAFSSECESDEHAVRAASNAAQFDLREISITPLIQRTTGPHWAGNVVAIGAAAASLDPLHGAGLHLAQLGIVHLLNLFPVSADHHAEQDEFNRVMSESVARIRDFQDAYYKLSSNKGSLWSRARSRSVSPDLEHRIATFMARGEVAPLEHESFSHDSWRALFIGLRVLPESWPPSVDHVPVETLQAEIGGMVEFIRAKVLQQMDHGAHLQRLAHASS</sequence>
<evidence type="ECO:0000313" key="1">
    <source>
        <dbReference type="EMBL" id="QIK78165.1"/>
    </source>
</evidence>
<name>A0A6G7YN44_9SPHN</name>
<keyword evidence="2" id="KW-1185">Reference proteome</keyword>
<dbReference type="GO" id="GO:0004497">
    <property type="term" value="F:monooxygenase activity"/>
    <property type="evidence" value="ECO:0007669"/>
    <property type="project" value="InterPro"/>
</dbReference>
<dbReference type="InterPro" id="IPR006905">
    <property type="entry name" value="Flavin_halogenase"/>
</dbReference>
<dbReference type="InterPro" id="IPR036188">
    <property type="entry name" value="FAD/NAD-bd_sf"/>
</dbReference>
<dbReference type="EMBL" id="CP049869">
    <property type="protein sequence ID" value="QIK78165.1"/>
    <property type="molecule type" value="Genomic_DNA"/>
</dbReference>
<evidence type="ECO:0000313" key="2">
    <source>
        <dbReference type="Proteomes" id="UP000503222"/>
    </source>
</evidence>
<protein>
    <submittedName>
        <fullName evidence="1">Tryptophan 7-halogenase</fullName>
    </submittedName>
</protein>
<proteinExistence type="predicted"/>
<reference evidence="1 2" key="1">
    <citation type="submission" date="2020-03" db="EMBL/GenBank/DDBJ databases">
        <title>Sphingomonas sp. nov., isolated from fish.</title>
        <authorList>
            <person name="Hyun D.-W."/>
            <person name="Bae J.-W."/>
        </authorList>
    </citation>
    <scope>NUCLEOTIDE SEQUENCE [LARGE SCALE GENOMIC DNA]</scope>
    <source>
        <strain evidence="1 2">HDW15B</strain>
    </source>
</reference>
<organism evidence="1 2">
    <name type="scientific">Sphingomonas piscis</name>
    <dbReference type="NCBI Taxonomy" id="2714943"/>
    <lineage>
        <taxon>Bacteria</taxon>
        <taxon>Pseudomonadati</taxon>
        <taxon>Pseudomonadota</taxon>
        <taxon>Alphaproteobacteria</taxon>
        <taxon>Sphingomonadales</taxon>
        <taxon>Sphingomonadaceae</taxon>
        <taxon>Sphingomonas</taxon>
    </lineage>
</organism>
<dbReference type="RefSeq" id="WP_166410558.1">
    <property type="nucleotide sequence ID" value="NZ_CP049869.1"/>
</dbReference>
<dbReference type="PANTHER" id="PTHR43747">
    <property type="entry name" value="FAD-BINDING PROTEIN"/>
    <property type="match status" value="1"/>
</dbReference>
<dbReference type="Pfam" id="PF04820">
    <property type="entry name" value="Trp_halogenase"/>
    <property type="match status" value="1"/>
</dbReference>
<dbReference type="Gene3D" id="3.50.50.60">
    <property type="entry name" value="FAD/NAD(P)-binding domain"/>
    <property type="match status" value="1"/>
</dbReference>
<gene>
    <name evidence="1" type="ORF">G7077_03795</name>
</gene>
<accession>A0A6G7YN44</accession>
<dbReference type="SUPFAM" id="SSF51905">
    <property type="entry name" value="FAD/NAD(P)-binding domain"/>
    <property type="match status" value="1"/>
</dbReference>
<dbReference type="Proteomes" id="UP000503222">
    <property type="component" value="Chromosome"/>
</dbReference>
<dbReference type="InterPro" id="IPR050816">
    <property type="entry name" value="Flavin-dep_Halogenase_NPB"/>
</dbReference>
<dbReference type="KEGG" id="spii:G7077_03795"/>
<dbReference type="PANTHER" id="PTHR43747:SF4">
    <property type="entry name" value="FLAVIN-DEPENDENT TRYPTOPHAN HALOGENASE"/>
    <property type="match status" value="1"/>
</dbReference>
<dbReference type="AlphaFoldDB" id="A0A6G7YN44"/>